<dbReference type="HAMAP" id="MF_00144">
    <property type="entry name" value="tRNA_thiouridyl_MnmA"/>
    <property type="match status" value="1"/>
</dbReference>
<reference evidence="12" key="2">
    <citation type="journal article" date="2021" name="Microbiome">
        <title>Successional dynamics and alternative stable states in a saline activated sludge microbial community over 9 years.</title>
        <authorList>
            <person name="Wang Y."/>
            <person name="Ye J."/>
            <person name="Ju F."/>
            <person name="Liu L."/>
            <person name="Boyd J.A."/>
            <person name="Deng Y."/>
            <person name="Parks D.H."/>
            <person name="Jiang X."/>
            <person name="Yin X."/>
            <person name="Woodcroft B.J."/>
            <person name="Tyson G.W."/>
            <person name="Hugenholtz P."/>
            <person name="Polz M.F."/>
            <person name="Zhang T."/>
        </authorList>
    </citation>
    <scope>NUCLEOTIDE SEQUENCE</scope>
    <source>
        <strain evidence="12">HKST-UBA02</strain>
    </source>
</reference>
<feature type="region of interest" description="Interaction with tRNA" evidence="9">
    <location>
        <begin position="151"/>
        <end position="153"/>
    </location>
</feature>
<evidence type="ECO:0000256" key="4">
    <source>
        <dbReference type="ARBA" id="ARBA00022741"/>
    </source>
</evidence>
<comment type="subcellular location">
    <subcellularLocation>
        <location evidence="9">Cytoplasm</location>
    </subcellularLocation>
</comment>
<evidence type="ECO:0000259" key="10">
    <source>
        <dbReference type="Pfam" id="PF20258"/>
    </source>
</evidence>
<feature type="site" description="Interaction with tRNA" evidence="9">
    <location>
        <position position="346"/>
    </location>
</feature>
<comment type="catalytic activity">
    <reaction evidence="8 9">
        <text>S-sulfanyl-L-cysteinyl-[protein] + uridine(34) in tRNA + AH2 + ATP = 2-thiouridine(34) in tRNA + L-cysteinyl-[protein] + A + AMP + diphosphate + H(+)</text>
        <dbReference type="Rhea" id="RHEA:47032"/>
        <dbReference type="Rhea" id="RHEA-COMP:10131"/>
        <dbReference type="Rhea" id="RHEA-COMP:11726"/>
        <dbReference type="Rhea" id="RHEA-COMP:11727"/>
        <dbReference type="Rhea" id="RHEA-COMP:11728"/>
        <dbReference type="ChEBI" id="CHEBI:13193"/>
        <dbReference type="ChEBI" id="CHEBI:15378"/>
        <dbReference type="ChEBI" id="CHEBI:17499"/>
        <dbReference type="ChEBI" id="CHEBI:29950"/>
        <dbReference type="ChEBI" id="CHEBI:30616"/>
        <dbReference type="ChEBI" id="CHEBI:33019"/>
        <dbReference type="ChEBI" id="CHEBI:61963"/>
        <dbReference type="ChEBI" id="CHEBI:65315"/>
        <dbReference type="ChEBI" id="CHEBI:87170"/>
        <dbReference type="ChEBI" id="CHEBI:456215"/>
        <dbReference type="EC" id="2.8.1.13"/>
    </reaction>
</comment>
<sequence length="370" mass="40677">MGRILVAMSGGVDSSVAAALLLESGWDVAGVTFKLFCYGEEGRETKACCGLEGVRDAQSVARRLGIPHTVLDFEELFRRTVIEDFVSEYGRGRTPNPCVECNTHVKFAPLLSFAKENGYDWIATGHYVKRETVDVEGKPTVLLRRADDAAKDQTYVLWGVPGAVLERTLFPLGDLTKADARQQAKRLGLPVWDKEESQDICFVDGKGYVKVLEEQLPEEHPLFRPGDILDSSGTRLGEHPGLVHYTVGQRRGLGISHETPLHVLALDPETNTLTVGTSEELGRKRCRVSGVQTFVPRSYIEAAPVEVKIRYRHDPAPATATFLEGDGPDELEVVFDHEQRAVAPGQSCVIYRDGRMLAGGRIEGESAFAV</sequence>
<dbReference type="InterPro" id="IPR023382">
    <property type="entry name" value="MnmA-like_central_sf"/>
</dbReference>
<feature type="active site" description="Cysteine persulfide intermediate" evidence="9">
    <location>
        <position position="201"/>
    </location>
</feature>
<dbReference type="Pfam" id="PF20259">
    <property type="entry name" value="tRNA_Me_trans_M"/>
    <property type="match status" value="1"/>
</dbReference>
<feature type="binding site" evidence="9">
    <location>
        <begin position="7"/>
        <end position="14"/>
    </location>
    <ligand>
        <name>ATP</name>
        <dbReference type="ChEBI" id="CHEBI:30616"/>
    </ligand>
</feature>
<dbReference type="PANTHER" id="PTHR11933">
    <property type="entry name" value="TRNA 5-METHYLAMINOMETHYL-2-THIOURIDYLATE -METHYLTRANSFERASE"/>
    <property type="match status" value="1"/>
</dbReference>
<gene>
    <name evidence="9 12" type="primary">mnmA</name>
    <name evidence="12" type="ORF">KDA27_18450</name>
</gene>
<dbReference type="InterPro" id="IPR046885">
    <property type="entry name" value="MnmA-like_C"/>
</dbReference>
<feature type="region of interest" description="Interaction with tRNA" evidence="9">
    <location>
        <begin position="310"/>
        <end position="311"/>
    </location>
</feature>
<evidence type="ECO:0000256" key="6">
    <source>
        <dbReference type="ARBA" id="ARBA00022884"/>
    </source>
</evidence>
<organism evidence="12 13">
    <name type="scientific">Eiseniibacteriota bacterium</name>
    <dbReference type="NCBI Taxonomy" id="2212470"/>
    <lineage>
        <taxon>Bacteria</taxon>
        <taxon>Candidatus Eiseniibacteriota</taxon>
    </lineage>
</organism>
<dbReference type="Gene3D" id="3.40.50.620">
    <property type="entry name" value="HUPs"/>
    <property type="match status" value="1"/>
</dbReference>
<feature type="binding site" evidence="9">
    <location>
        <position position="125"/>
    </location>
    <ligand>
        <name>ATP</name>
        <dbReference type="ChEBI" id="CHEBI:30616"/>
    </ligand>
</feature>
<keyword evidence="4 9" id="KW-0547">Nucleotide-binding</keyword>
<evidence type="ECO:0000256" key="3">
    <source>
        <dbReference type="ARBA" id="ARBA00022694"/>
    </source>
</evidence>
<dbReference type="AlphaFoldDB" id="A0A956NEA0"/>
<dbReference type="Gene3D" id="2.30.30.280">
    <property type="entry name" value="Adenine nucleotide alpha hydrolases-like domains"/>
    <property type="match status" value="1"/>
</dbReference>
<dbReference type="GO" id="GO:0002143">
    <property type="term" value="P:tRNA wobble position uridine thiolation"/>
    <property type="evidence" value="ECO:0007669"/>
    <property type="project" value="TreeGrafter"/>
</dbReference>
<feature type="site" description="Interaction with tRNA" evidence="9">
    <location>
        <position position="126"/>
    </location>
</feature>
<dbReference type="PANTHER" id="PTHR11933:SF5">
    <property type="entry name" value="MITOCHONDRIAL TRNA-SPECIFIC 2-THIOURIDYLASE 1"/>
    <property type="match status" value="1"/>
</dbReference>
<feature type="binding site" evidence="9">
    <location>
        <position position="33"/>
    </location>
    <ligand>
        <name>ATP</name>
        <dbReference type="ChEBI" id="CHEBI:30616"/>
    </ligand>
</feature>
<protein>
    <recommendedName>
        <fullName evidence="9">tRNA-specific 2-thiouridylase MnmA</fullName>
        <ecNumber evidence="9">2.8.1.13</ecNumber>
    </recommendedName>
</protein>
<proteinExistence type="inferred from homology"/>
<dbReference type="NCBIfam" id="NF001138">
    <property type="entry name" value="PRK00143.1"/>
    <property type="match status" value="1"/>
</dbReference>
<evidence type="ECO:0000256" key="9">
    <source>
        <dbReference type="HAMAP-Rule" id="MF_00144"/>
    </source>
</evidence>
<dbReference type="GO" id="GO:0005524">
    <property type="term" value="F:ATP binding"/>
    <property type="evidence" value="ECO:0007669"/>
    <property type="project" value="UniProtKB-KW"/>
</dbReference>
<accession>A0A956NEA0</accession>
<feature type="domain" description="tRNA-specific 2-thiouridylase MnmA-like C-terminal" evidence="10">
    <location>
        <begin position="302"/>
        <end position="362"/>
    </location>
</feature>
<dbReference type="Proteomes" id="UP000739538">
    <property type="component" value="Unassembled WGS sequence"/>
</dbReference>
<dbReference type="InterPro" id="IPR004506">
    <property type="entry name" value="MnmA-like"/>
</dbReference>
<evidence type="ECO:0000256" key="8">
    <source>
        <dbReference type="ARBA" id="ARBA00051542"/>
    </source>
</evidence>
<dbReference type="Gene3D" id="2.40.30.10">
    <property type="entry name" value="Translation factors"/>
    <property type="match status" value="1"/>
</dbReference>
<name>A0A956NEA0_UNCEI</name>
<keyword evidence="3 9" id="KW-0819">tRNA processing</keyword>
<dbReference type="SUPFAM" id="SSF52402">
    <property type="entry name" value="Adenine nucleotide alpha hydrolases-like"/>
    <property type="match status" value="1"/>
</dbReference>
<keyword evidence="9" id="KW-0963">Cytoplasm</keyword>
<evidence type="ECO:0000256" key="7">
    <source>
        <dbReference type="ARBA" id="ARBA00023157"/>
    </source>
</evidence>
<keyword evidence="5 9" id="KW-0067">ATP-binding</keyword>
<comment type="similarity">
    <text evidence="9">Belongs to the MnmA/TRMU family.</text>
</comment>
<dbReference type="EC" id="2.8.1.13" evidence="9"/>
<feature type="domain" description="tRNA-specific 2-thiouridylase MnmA-like central" evidence="11">
    <location>
        <begin position="223"/>
        <end position="276"/>
    </location>
</feature>
<keyword evidence="6 9" id="KW-0694">RNA-binding</keyword>
<evidence type="ECO:0000259" key="11">
    <source>
        <dbReference type="Pfam" id="PF20259"/>
    </source>
</evidence>
<dbReference type="Pfam" id="PF20258">
    <property type="entry name" value="tRNA_Me_trans_C"/>
    <property type="match status" value="1"/>
</dbReference>
<keyword evidence="2 9" id="KW-0808">Transferase</keyword>
<comment type="function">
    <text evidence="9">Catalyzes the 2-thiolation of uridine at the wobble position (U34) of tRNA, leading to the formation of s(2)U34.</text>
</comment>
<comment type="caution">
    <text evidence="12">The sequence shown here is derived from an EMBL/GenBank/DDBJ whole genome shotgun (WGS) entry which is preliminary data.</text>
</comment>
<dbReference type="GO" id="GO:0000049">
    <property type="term" value="F:tRNA binding"/>
    <property type="evidence" value="ECO:0007669"/>
    <property type="project" value="UniProtKB-KW"/>
</dbReference>
<dbReference type="GO" id="GO:0005737">
    <property type="term" value="C:cytoplasm"/>
    <property type="evidence" value="ECO:0007669"/>
    <property type="project" value="UniProtKB-SubCell"/>
</dbReference>
<reference evidence="12" key="1">
    <citation type="submission" date="2020-04" db="EMBL/GenBank/DDBJ databases">
        <authorList>
            <person name="Zhang T."/>
        </authorList>
    </citation>
    <scope>NUCLEOTIDE SEQUENCE</scope>
    <source>
        <strain evidence="12">HKST-UBA02</strain>
    </source>
</reference>
<keyword evidence="1 9" id="KW-0820">tRNA-binding</keyword>
<keyword evidence="7" id="KW-1015">Disulfide bond</keyword>
<dbReference type="InterPro" id="IPR046884">
    <property type="entry name" value="MnmA-like_central"/>
</dbReference>
<dbReference type="CDD" id="cd01998">
    <property type="entry name" value="MnmA_TRMU-like"/>
    <property type="match status" value="1"/>
</dbReference>
<comment type="caution">
    <text evidence="9">Lacks conserved residue(s) required for the propagation of feature annotation.</text>
</comment>
<evidence type="ECO:0000313" key="13">
    <source>
        <dbReference type="Proteomes" id="UP000739538"/>
    </source>
</evidence>
<evidence type="ECO:0000256" key="5">
    <source>
        <dbReference type="ARBA" id="ARBA00022840"/>
    </source>
</evidence>
<dbReference type="InterPro" id="IPR014729">
    <property type="entry name" value="Rossmann-like_a/b/a_fold"/>
</dbReference>
<dbReference type="Pfam" id="PF03054">
    <property type="entry name" value="tRNA_Me_trans"/>
    <property type="match status" value="1"/>
</dbReference>
<dbReference type="NCBIfam" id="TIGR00420">
    <property type="entry name" value="trmU"/>
    <property type="match status" value="1"/>
</dbReference>
<feature type="active site" description="Nucleophile" evidence="9">
    <location>
        <position position="101"/>
    </location>
</feature>
<dbReference type="EMBL" id="JAGQHS010000119">
    <property type="protein sequence ID" value="MCA9757780.1"/>
    <property type="molecule type" value="Genomic_DNA"/>
</dbReference>
<dbReference type="GO" id="GO:0103016">
    <property type="term" value="F:tRNA-uridine 2-sulfurtransferase activity"/>
    <property type="evidence" value="ECO:0007669"/>
    <property type="project" value="UniProtKB-EC"/>
</dbReference>
<evidence type="ECO:0000256" key="1">
    <source>
        <dbReference type="ARBA" id="ARBA00022555"/>
    </source>
</evidence>
<evidence type="ECO:0000313" key="12">
    <source>
        <dbReference type="EMBL" id="MCA9757780.1"/>
    </source>
</evidence>
<evidence type="ECO:0000256" key="2">
    <source>
        <dbReference type="ARBA" id="ARBA00022679"/>
    </source>
</evidence>